<evidence type="ECO:0000313" key="9">
    <source>
        <dbReference type="Proteomes" id="UP001179952"/>
    </source>
</evidence>
<keyword evidence="4 6" id="KW-0472">Membrane</keyword>
<reference evidence="8" key="1">
    <citation type="journal article" date="2023" name="Nat. Commun.">
        <title>Diploid and tetraploid genomes of Acorus and the evolution of monocots.</title>
        <authorList>
            <person name="Ma L."/>
            <person name="Liu K.W."/>
            <person name="Li Z."/>
            <person name="Hsiao Y.Y."/>
            <person name="Qi Y."/>
            <person name="Fu T."/>
            <person name="Tang G.D."/>
            <person name="Zhang D."/>
            <person name="Sun W.H."/>
            <person name="Liu D.K."/>
            <person name="Li Y."/>
            <person name="Chen G.Z."/>
            <person name="Liu X.D."/>
            <person name="Liao X.Y."/>
            <person name="Jiang Y.T."/>
            <person name="Yu X."/>
            <person name="Hao Y."/>
            <person name="Huang J."/>
            <person name="Zhao X.W."/>
            <person name="Ke S."/>
            <person name="Chen Y.Y."/>
            <person name="Wu W.L."/>
            <person name="Hsu J.L."/>
            <person name="Lin Y.F."/>
            <person name="Huang M.D."/>
            <person name="Li C.Y."/>
            <person name="Huang L."/>
            <person name="Wang Z.W."/>
            <person name="Zhao X."/>
            <person name="Zhong W.Y."/>
            <person name="Peng D.H."/>
            <person name="Ahmad S."/>
            <person name="Lan S."/>
            <person name="Zhang J.S."/>
            <person name="Tsai W.C."/>
            <person name="Van de Peer Y."/>
            <person name="Liu Z.J."/>
        </authorList>
    </citation>
    <scope>NUCLEOTIDE SEQUENCE</scope>
    <source>
        <strain evidence="8">SCP</strain>
    </source>
</reference>
<keyword evidence="2 6" id="KW-0812">Transmembrane</keyword>
<dbReference type="Pfam" id="PF03168">
    <property type="entry name" value="LEA_2"/>
    <property type="match status" value="1"/>
</dbReference>
<dbReference type="InterPro" id="IPR004864">
    <property type="entry name" value="LEA_2"/>
</dbReference>
<keyword evidence="3 6" id="KW-1133">Transmembrane helix</keyword>
<feature type="transmembrane region" description="Helical" evidence="6">
    <location>
        <begin position="65"/>
        <end position="92"/>
    </location>
</feature>
<accession>A0AAV9BIY9</accession>
<dbReference type="Proteomes" id="UP001179952">
    <property type="component" value="Unassembled WGS sequence"/>
</dbReference>
<gene>
    <name evidence="8" type="ORF">QJS04_geneDACA011118</name>
</gene>
<evidence type="ECO:0000256" key="5">
    <source>
        <dbReference type="SAM" id="MobiDB-lite"/>
    </source>
</evidence>
<feature type="region of interest" description="Disordered" evidence="5">
    <location>
        <begin position="1"/>
        <end position="58"/>
    </location>
</feature>
<evidence type="ECO:0000256" key="1">
    <source>
        <dbReference type="ARBA" id="ARBA00004167"/>
    </source>
</evidence>
<reference evidence="8" key="2">
    <citation type="submission" date="2023-06" db="EMBL/GenBank/DDBJ databases">
        <authorList>
            <person name="Ma L."/>
            <person name="Liu K.-W."/>
            <person name="Li Z."/>
            <person name="Hsiao Y.-Y."/>
            <person name="Qi Y."/>
            <person name="Fu T."/>
            <person name="Tang G."/>
            <person name="Zhang D."/>
            <person name="Sun W.-H."/>
            <person name="Liu D.-K."/>
            <person name="Li Y."/>
            <person name="Chen G.-Z."/>
            <person name="Liu X.-D."/>
            <person name="Liao X.-Y."/>
            <person name="Jiang Y.-T."/>
            <person name="Yu X."/>
            <person name="Hao Y."/>
            <person name="Huang J."/>
            <person name="Zhao X.-W."/>
            <person name="Ke S."/>
            <person name="Chen Y.-Y."/>
            <person name="Wu W.-L."/>
            <person name="Hsu J.-L."/>
            <person name="Lin Y.-F."/>
            <person name="Huang M.-D."/>
            <person name="Li C.-Y."/>
            <person name="Huang L."/>
            <person name="Wang Z.-W."/>
            <person name="Zhao X."/>
            <person name="Zhong W.-Y."/>
            <person name="Peng D.-H."/>
            <person name="Ahmad S."/>
            <person name="Lan S."/>
            <person name="Zhang J.-S."/>
            <person name="Tsai W.-C."/>
            <person name="Van De Peer Y."/>
            <person name="Liu Z.-J."/>
        </authorList>
    </citation>
    <scope>NUCLEOTIDE SEQUENCE</scope>
    <source>
        <strain evidence="8">SCP</strain>
        <tissue evidence="8">Leaves</tissue>
    </source>
</reference>
<name>A0AAV9BIY9_ACOGR</name>
<evidence type="ECO:0000256" key="2">
    <source>
        <dbReference type="ARBA" id="ARBA00022692"/>
    </source>
</evidence>
<proteinExistence type="predicted"/>
<dbReference type="GO" id="GO:0098542">
    <property type="term" value="P:defense response to other organism"/>
    <property type="evidence" value="ECO:0007669"/>
    <property type="project" value="InterPro"/>
</dbReference>
<comment type="caution">
    <text evidence="8">The sequence shown here is derived from an EMBL/GenBank/DDBJ whole genome shotgun (WGS) entry which is preliminary data.</text>
</comment>
<evidence type="ECO:0000256" key="6">
    <source>
        <dbReference type="SAM" id="Phobius"/>
    </source>
</evidence>
<dbReference type="PANTHER" id="PTHR31234:SF35">
    <property type="entry name" value="LATE EMBRYOGENESIS ABUNDANT (LEA) HYDROXYPROLINE-RICH GLYCOPROTEIN FAMILY"/>
    <property type="match status" value="1"/>
</dbReference>
<organism evidence="8 9">
    <name type="scientific">Acorus gramineus</name>
    <name type="common">Dwarf sweet flag</name>
    <dbReference type="NCBI Taxonomy" id="55184"/>
    <lineage>
        <taxon>Eukaryota</taxon>
        <taxon>Viridiplantae</taxon>
        <taxon>Streptophyta</taxon>
        <taxon>Embryophyta</taxon>
        <taxon>Tracheophyta</taxon>
        <taxon>Spermatophyta</taxon>
        <taxon>Magnoliopsida</taxon>
        <taxon>Liliopsida</taxon>
        <taxon>Acoraceae</taxon>
        <taxon>Acorus</taxon>
    </lineage>
</organism>
<evidence type="ECO:0000313" key="8">
    <source>
        <dbReference type="EMBL" id="KAK1276430.1"/>
    </source>
</evidence>
<sequence>MAERPPKPVQHRPVLQKPPGYRDPNVPKPPPPRLPTSAPRRQALPPAFRQHPPPRKHSRRCTCRFCCCLVFLTVLSLLSLLAVAGALSYLWFQPRLPSFHLQSLRPLRLNVSSRADGTFVSSETVIRVQAYNPNSKIGFLYGRSTASLSTDGDDDDDDDDDVEMGTGTVEGFEQGRKNATVMKFSVKVREAVVDDDVGERIRRRFKSGEITYSVEVRTRVGLRVNGRRTGDVPVRVICERVSLRRMNKGEIPKCKINTLKWINLN</sequence>
<evidence type="ECO:0000256" key="4">
    <source>
        <dbReference type="ARBA" id="ARBA00023136"/>
    </source>
</evidence>
<dbReference type="InterPro" id="IPR044839">
    <property type="entry name" value="NDR1-like"/>
</dbReference>
<comment type="subcellular location">
    <subcellularLocation>
        <location evidence="1">Membrane</location>
        <topology evidence="1">Single-pass membrane protein</topology>
    </subcellularLocation>
</comment>
<evidence type="ECO:0000259" key="7">
    <source>
        <dbReference type="Pfam" id="PF03168"/>
    </source>
</evidence>
<feature type="domain" description="Late embryogenesis abundant protein LEA-2 subgroup" evidence="7">
    <location>
        <begin position="128"/>
        <end position="228"/>
    </location>
</feature>
<dbReference type="GO" id="GO:0005886">
    <property type="term" value="C:plasma membrane"/>
    <property type="evidence" value="ECO:0007669"/>
    <property type="project" value="TreeGrafter"/>
</dbReference>
<dbReference type="AlphaFoldDB" id="A0AAV9BIY9"/>
<dbReference type="EMBL" id="JAUJYN010000003">
    <property type="protein sequence ID" value="KAK1276430.1"/>
    <property type="molecule type" value="Genomic_DNA"/>
</dbReference>
<evidence type="ECO:0000256" key="3">
    <source>
        <dbReference type="ARBA" id="ARBA00022989"/>
    </source>
</evidence>
<keyword evidence="9" id="KW-1185">Reference proteome</keyword>
<dbReference type="PANTHER" id="PTHR31234">
    <property type="entry name" value="LATE EMBRYOGENESIS ABUNDANT (LEA) HYDROXYPROLINE-RICH GLYCOPROTEIN FAMILY"/>
    <property type="match status" value="1"/>
</dbReference>
<protein>
    <recommendedName>
        <fullName evidence="7">Late embryogenesis abundant protein LEA-2 subgroup domain-containing protein</fullName>
    </recommendedName>
</protein>